<evidence type="ECO:0000256" key="1">
    <source>
        <dbReference type="ARBA" id="ARBA00022679"/>
    </source>
</evidence>
<dbReference type="RefSeq" id="WP_034422850.1">
    <property type="nucleotide sequence ID" value="NZ_CP045798.1"/>
</dbReference>
<dbReference type="InterPro" id="IPR014043">
    <property type="entry name" value="Acyl_transferase_dom"/>
</dbReference>
<dbReference type="GO" id="GO:0006633">
    <property type="term" value="P:fatty acid biosynthetic process"/>
    <property type="evidence" value="ECO:0007669"/>
    <property type="project" value="TreeGrafter"/>
</dbReference>
<dbReference type="InterPro" id="IPR004410">
    <property type="entry name" value="Malonyl_CoA-ACP_transAc_FabD"/>
</dbReference>
<evidence type="ECO:0000256" key="5">
    <source>
        <dbReference type="PIRSR" id="PIRSR000446-1"/>
    </source>
</evidence>
<protein>
    <recommendedName>
        <fullName evidence="4">Malonyl CoA-acyl carrier protein transacylase</fullName>
        <ecNumber evidence="4">2.3.1.39</ecNumber>
    </recommendedName>
</protein>
<dbReference type="Gene3D" id="3.30.70.250">
    <property type="entry name" value="Malonyl-CoA ACP transacylase, ACP-binding"/>
    <property type="match status" value="1"/>
</dbReference>
<dbReference type="PANTHER" id="PTHR42681:SF1">
    <property type="entry name" value="MALONYL-COA-ACYL CARRIER PROTEIN TRANSACYLASE, MITOCHONDRIAL"/>
    <property type="match status" value="1"/>
</dbReference>
<evidence type="ECO:0000256" key="3">
    <source>
        <dbReference type="ARBA" id="ARBA00048462"/>
    </source>
</evidence>
<dbReference type="GO" id="GO:0004314">
    <property type="term" value="F:[acyl-carrier-protein] S-malonyltransferase activity"/>
    <property type="evidence" value="ECO:0007669"/>
    <property type="project" value="UniProtKB-EC"/>
</dbReference>
<evidence type="ECO:0000313" key="7">
    <source>
        <dbReference type="EMBL" id="QNB45948.1"/>
    </source>
</evidence>
<dbReference type="FunFam" id="3.30.70.250:FF:000001">
    <property type="entry name" value="Malonyl CoA-acyl carrier protein transacylase"/>
    <property type="match status" value="1"/>
</dbReference>
<comment type="catalytic activity">
    <reaction evidence="3 4">
        <text>holo-[ACP] + malonyl-CoA = malonyl-[ACP] + CoA</text>
        <dbReference type="Rhea" id="RHEA:41792"/>
        <dbReference type="Rhea" id="RHEA-COMP:9623"/>
        <dbReference type="Rhea" id="RHEA-COMP:9685"/>
        <dbReference type="ChEBI" id="CHEBI:57287"/>
        <dbReference type="ChEBI" id="CHEBI:57384"/>
        <dbReference type="ChEBI" id="CHEBI:64479"/>
        <dbReference type="ChEBI" id="CHEBI:78449"/>
        <dbReference type="EC" id="2.3.1.39"/>
    </reaction>
</comment>
<organism evidence="7 8">
    <name type="scientific">Thermanaerosceptrum fracticalcis</name>
    <dbReference type="NCBI Taxonomy" id="1712410"/>
    <lineage>
        <taxon>Bacteria</taxon>
        <taxon>Bacillati</taxon>
        <taxon>Bacillota</taxon>
        <taxon>Clostridia</taxon>
        <taxon>Eubacteriales</taxon>
        <taxon>Peptococcaceae</taxon>
        <taxon>Thermanaerosceptrum</taxon>
    </lineage>
</organism>
<name>A0A7G6E1J4_THEFR</name>
<dbReference type="InterPro" id="IPR001227">
    <property type="entry name" value="Ac_transferase_dom_sf"/>
</dbReference>
<evidence type="ECO:0000256" key="4">
    <source>
        <dbReference type="PIRNR" id="PIRNR000446"/>
    </source>
</evidence>
<dbReference type="GO" id="GO:0005829">
    <property type="term" value="C:cytosol"/>
    <property type="evidence" value="ECO:0007669"/>
    <property type="project" value="TreeGrafter"/>
</dbReference>
<reference evidence="7 8" key="1">
    <citation type="journal article" date="2019" name="Front. Microbiol.">
        <title>Thermoanaerosceptrum fracticalcis gen. nov. sp. nov., a Novel Fumarate-Fermenting Microorganism From a Deep Fractured Carbonate Aquifer of the US Great Basin.</title>
        <authorList>
            <person name="Hamilton-Brehm S.D."/>
            <person name="Stewart L.E."/>
            <person name="Zavarin M."/>
            <person name="Caldwell M."/>
            <person name="Lawson P.A."/>
            <person name="Onstott T.C."/>
            <person name="Grzymski J."/>
            <person name="Neveux I."/>
            <person name="Lollar B.S."/>
            <person name="Russell C.E."/>
            <person name="Moser D.P."/>
        </authorList>
    </citation>
    <scope>NUCLEOTIDE SEQUENCE [LARGE SCALE GENOMIC DNA]</scope>
    <source>
        <strain evidence="7 8">DRI-13</strain>
    </source>
</reference>
<dbReference type="PANTHER" id="PTHR42681">
    <property type="entry name" value="MALONYL-COA-ACYL CARRIER PROTEIN TRANSACYLASE, MITOCHONDRIAL"/>
    <property type="match status" value="1"/>
</dbReference>
<dbReference type="Pfam" id="PF00698">
    <property type="entry name" value="Acyl_transf_1"/>
    <property type="match status" value="1"/>
</dbReference>
<dbReference type="EMBL" id="CP045798">
    <property type="protein sequence ID" value="QNB45948.1"/>
    <property type="molecule type" value="Genomic_DNA"/>
</dbReference>
<keyword evidence="8" id="KW-1185">Reference proteome</keyword>
<gene>
    <name evidence="7" type="primary">fabD</name>
    <name evidence="7" type="ORF">BR63_06255</name>
</gene>
<dbReference type="SUPFAM" id="SSF55048">
    <property type="entry name" value="Probable ACP-binding domain of malonyl-CoA ACP transacylase"/>
    <property type="match status" value="1"/>
</dbReference>
<accession>A0A7G6E1J4</accession>
<dbReference type="InterPro" id="IPR016036">
    <property type="entry name" value="Malonyl_transacylase_ACP-bd"/>
</dbReference>
<keyword evidence="2 4" id="KW-0012">Acyltransferase</keyword>
<comment type="similarity">
    <text evidence="4">Belongs to the fabD family.</text>
</comment>
<dbReference type="EC" id="2.3.1.39" evidence="4"/>
<keyword evidence="1 4" id="KW-0808">Transferase</keyword>
<dbReference type="KEGG" id="tfr:BR63_06255"/>
<feature type="active site" evidence="5">
    <location>
        <position position="91"/>
    </location>
</feature>
<dbReference type="PIRSF" id="PIRSF000446">
    <property type="entry name" value="Mct"/>
    <property type="match status" value="1"/>
</dbReference>
<sequence>MKKTAFVFPGQGSQYVGMGKEFYNHFPLSREVFEQVDERLGVSLSEICFSGPEEELKLTINTQPAILTTSVAILKVVEKEGIKPDFVAGHSLGEYSALVAAGSLSYTDAAWLVRQRGVFMQEAVPPGEGTMAAIMGLDQDKVEALCREVSDVGVVEPANYNCPGQIAIAGATPAVQKALILAKTYGAKRAVLLPVSGPFHSSLLRPASVKLKEVLEKVQISPARIPVVANITAEITTDPAEIRQNLIDQVSGSVRWEQSILKLIDLGASVFVEIGPGKVLSGLIKKIAKEAEIYNIEDMASLGETILKLKEGM</sequence>
<dbReference type="InterPro" id="IPR024925">
    <property type="entry name" value="Malonyl_CoA-ACP_transAc"/>
</dbReference>
<evidence type="ECO:0000256" key="2">
    <source>
        <dbReference type="ARBA" id="ARBA00023315"/>
    </source>
</evidence>
<dbReference type="AlphaFoldDB" id="A0A7G6E1J4"/>
<dbReference type="Gene3D" id="3.40.366.10">
    <property type="entry name" value="Malonyl-Coenzyme A Acyl Carrier Protein, domain 2"/>
    <property type="match status" value="1"/>
</dbReference>
<dbReference type="InterPro" id="IPR016035">
    <property type="entry name" value="Acyl_Trfase/lysoPLipase"/>
</dbReference>
<evidence type="ECO:0000313" key="8">
    <source>
        <dbReference type="Proteomes" id="UP000515847"/>
    </source>
</evidence>
<dbReference type="InterPro" id="IPR050858">
    <property type="entry name" value="Mal-CoA-ACP_Trans/PKS_FabD"/>
</dbReference>
<dbReference type="SUPFAM" id="SSF52151">
    <property type="entry name" value="FabD/lysophospholipase-like"/>
    <property type="match status" value="1"/>
</dbReference>
<feature type="domain" description="Malonyl-CoA:ACP transacylase (MAT)" evidence="6">
    <location>
        <begin position="7"/>
        <end position="313"/>
    </location>
</feature>
<dbReference type="Proteomes" id="UP000515847">
    <property type="component" value="Chromosome"/>
</dbReference>
<dbReference type="NCBIfam" id="TIGR00128">
    <property type="entry name" value="fabD"/>
    <property type="match status" value="1"/>
</dbReference>
<proteinExistence type="inferred from homology"/>
<feature type="active site" evidence="5">
    <location>
        <position position="200"/>
    </location>
</feature>
<dbReference type="SMART" id="SM00827">
    <property type="entry name" value="PKS_AT"/>
    <property type="match status" value="1"/>
</dbReference>
<evidence type="ECO:0000259" key="6">
    <source>
        <dbReference type="SMART" id="SM00827"/>
    </source>
</evidence>
<dbReference type="OrthoDB" id="9805460at2"/>